<dbReference type="GO" id="GO:0005921">
    <property type="term" value="C:gap junction"/>
    <property type="evidence" value="ECO:0007669"/>
    <property type="project" value="UniProtKB-UniRule"/>
</dbReference>
<evidence type="ECO:0000256" key="2">
    <source>
        <dbReference type="ARBA" id="ARBA00022448"/>
    </source>
</evidence>
<comment type="function">
    <text evidence="9">Structural component of the gap junctions.</text>
</comment>
<comment type="subcellular location">
    <subcellularLocation>
        <location evidence="1 9">Cell membrane</location>
        <topology evidence="1 9">Multi-pass membrane protein</topology>
    </subcellularLocation>
</comment>
<feature type="transmembrane region" description="Helical" evidence="9">
    <location>
        <begin position="122"/>
        <end position="145"/>
    </location>
</feature>
<dbReference type="PANTHER" id="PTHR11893:SF36">
    <property type="entry name" value="INNEXIN-5"/>
    <property type="match status" value="1"/>
</dbReference>
<evidence type="ECO:0000256" key="3">
    <source>
        <dbReference type="ARBA" id="ARBA00022475"/>
    </source>
</evidence>
<keyword evidence="5 9" id="KW-1133">Transmembrane helix</keyword>
<keyword evidence="4 9" id="KW-0812">Transmembrane</keyword>
<dbReference type="EMBL" id="CAJNOQ010008995">
    <property type="protein sequence ID" value="CAF1212384.1"/>
    <property type="molecule type" value="Genomic_DNA"/>
</dbReference>
<sequence length="223" mass="25493">MVPSLFGCNVTEAAQGPVAECCGLFIRNFHASLPVIYIIIKVLYLINSLGQFLLLNAFLSFQHGFRALGNFFVDANAFESPRFPRVTMCDFMIRHLGSNQHWYAIQCNLPINLYNEKIFLGIWLWLIILTVINLISICLTLYSLIRSSRICFVEQHLTEKEDINSFTDYLQPDGYLVIRIISNNTDDIVTADILNHLYEKRPLRSPSEPTREKLILGSNSSTL</sequence>
<organism evidence="10 12">
    <name type="scientific">Didymodactylos carnosus</name>
    <dbReference type="NCBI Taxonomy" id="1234261"/>
    <lineage>
        <taxon>Eukaryota</taxon>
        <taxon>Metazoa</taxon>
        <taxon>Spiralia</taxon>
        <taxon>Gnathifera</taxon>
        <taxon>Rotifera</taxon>
        <taxon>Eurotatoria</taxon>
        <taxon>Bdelloidea</taxon>
        <taxon>Philodinida</taxon>
        <taxon>Philodinidae</taxon>
        <taxon>Didymodactylos</taxon>
    </lineage>
</organism>
<evidence type="ECO:0000256" key="5">
    <source>
        <dbReference type="ARBA" id="ARBA00022989"/>
    </source>
</evidence>
<dbReference type="InterPro" id="IPR000990">
    <property type="entry name" value="Innexin"/>
</dbReference>
<proteinExistence type="inferred from homology"/>
<evidence type="ECO:0000256" key="8">
    <source>
        <dbReference type="ARBA" id="ARBA00023303"/>
    </source>
</evidence>
<dbReference type="EMBL" id="CAJOBC010008996">
    <property type="protein sequence ID" value="CAF3976342.1"/>
    <property type="molecule type" value="Genomic_DNA"/>
</dbReference>
<comment type="caution">
    <text evidence="9">Lacks conserved residue(s) required for the propagation of feature annotation.</text>
</comment>
<dbReference type="Pfam" id="PF00876">
    <property type="entry name" value="Innexin"/>
    <property type="match status" value="1"/>
</dbReference>
<evidence type="ECO:0000313" key="12">
    <source>
        <dbReference type="Proteomes" id="UP000663829"/>
    </source>
</evidence>
<evidence type="ECO:0000256" key="6">
    <source>
        <dbReference type="ARBA" id="ARBA00023065"/>
    </source>
</evidence>
<reference evidence="10" key="1">
    <citation type="submission" date="2021-02" db="EMBL/GenBank/DDBJ databases">
        <authorList>
            <person name="Nowell W R."/>
        </authorList>
    </citation>
    <scope>NUCLEOTIDE SEQUENCE</scope>
</reference>
<evidence type="ECO:0000256" key="9">
    <source>
        <dbReference type="RuleBase" id="RU010713"/>
    </source>
</evidence>
<dbReference type="Proteomes" id="UP000681722">
    <property type="component" value="Unassembled WGS sequence"/>
</dbReference>
<protein>
    <recommendedName>
        <fullName evidence="9">Innexin</fullName>
    </recommendedName>
</protein>
<evidence type="ECO:0000313" key="10">
    <source>
        <dbReference type="EMBL" id="CAF1212384.1"/>
    </source>
</evidence>
<dbReference type="PANTHER" id="PTHR11893">
    <property type="entry name" value="INNEXIN"/>
    <property type="match status" value="1"/>
</dbReference>
<keyword evidence="7 9" id="KW-0472">Membrane</keyword>
<keyword evidence="12" id="KW-1185">Reference proteome</keyword>
<feature type="transmembrane region" description="Helical" evidence="9">
    <location>
        <begin position="35"/>
        <end position="59"/>
    </location>
</feature>
<dbReference type="AlphaFoldDB" id="A0A814XCV3"/>
<dbReference type="GO" id="GO:0034220">
    <property type="term" value="P:monoatomic ion transmembrane transport"/>
    <property type="evidence" value="ECO:0007669"/>
    <property type="project" value="UniProtKB-KW"/>
</dbReference>
<evidence type="ECO:0000256" key="1">
    <source>
        <dbReference type="ARBA" id="ARBA00004651"/>
    </source>
</evidence>
<evidence type="ECO:0000256" key="4">
    <source>
        <dbReference type="ARBA" id="ARBA00022692"/>
    </source>
</evidence>
<keyword evidence="8 9" id="KW-0407">Ion channel</keyword>
<accession>A0A814XCV3</accession>
<dbReference type="GO" id="GO:0005886">
    <property type="term" value="C:plasma membrane"/>
    <property type="evidence" value="ECO:0007669"/>
    <property type="project" value="UniProtKB-SubCell"/>
</dbReference>
<dbReference type="PRINTS" id="PR01262">
    <property type="entry name" value="INNEXIN"/>
</dbReference>
<keyword evidence="3" id="KW-1003">Cell membrane</keyword>
<gene>
    <name evidence="9" type="primary">inx</name>
    <name evidence="10" type="ORF">GPM918_LOCUS24277</name>
    <name evidence="11" type="ORF">SRO942_LOCUS24276</name>
</gene>
<keyword evidence="6 9" id="KW-0406">Ion transport</keyword>
<name>A0A814XCV3_9BILA</name>
<dbReference type="PROSITE" id="PS51013">
    <property type="entry name" value="PANNEXIN"/>
    <property type="match status" value="1"/>
</dbReference>
<comment type="similarity">
    <text evidence="9">Belongs to the pannexin family.</text>
</comment>
<evidence type="ECO:0000256" key="7">
    <source>
        <dbReference type="ARBA" id="ARBA00023136"/>
    </source>
</evidence>
<dbReference type="Proteomes" id="UP000663829">
    <property type="component" value="Unassembled WGS sequence"/>
</dbReference>
<dbReference type="OrthoDB" id="5867527at2759"/>
<keyword evidence="2 9" id="KW-0813">Transport</keyword>
<evidence type="ECO:0000313" key="11">
    <source>
        <dbReference type="EMBL" id="CAF3976342.1"/>
    </source>
</evidence>
<comment type="caution">
    <text evidence="10">The sequence shown here is derived from an EMBL/GenBank/DDBJ whole genome shotgun (WGS) entry which is preliminary data.</text>
</comment>